<sequence>MRIAPSLFVAALLPLFAGCQLLADQPETSVSTAGMTRLQGELSAANGQLLFKPCTESRRFVVQDAGNTGLLQEAATLAATPGVLFADLRGTLSSSKSEGADGQFNVHQLYRLDQSASACSDPNFKRLTLRAAGHEPFWNLNVSGQGMVLNRPDQPPLALPYLEEQMPGGGISVSSEANGQKVELWLAPQRCVDSATGGVSHLTAQLRLDGQTLQGCGYFGGSRND</sequence>
<accession>A0A177SJ78</accession>
<dbReference type="EMBL" id="LUCV01000032">
    <property type="protein sequence ID" value="OAI88371.1"/>
    <property type="molecule type" value="Genomic_DNA"/>
</dbReference>
<keyword evidence="1" id="KW-0732">Signal</keyword>
<evidence type="ECO:0000256" key="1">
    <source>
        <dbReference type="SAM" id="SignalP"/>
    </source>
</evidence>
<dbReference type="AlphaFoldDB" id="A0A177SJ78"/>
<dbReference type="PROSITE" id="PS51257">
    <property type="entry name" value="PROKAR_LIPOPROTEIN"/>
    <property type="match status" value="1"/>
</dbReference>
<evidence type="ECO:0000313" key="3">
    <source>
        <dbReference type="Proteomes" id="UP000077752"/>
    </source>
</evidence>
<gene>
    <name evidence="2" type="ORF">AYO28_23600</name>
</gene>
<name>A0A177SJ78_PSEPU</name>
<dbReference type="Proteomes" id="UP000077752">
    <property type="component" value="Unassembled WGS sequence"/>
</dbReference>
<evidence type="ECO:0008006" key="4">
    <source>
        <dbReference type="Google" id="ProtNLM"/>
    </source>
</evidence>
<reference evidence="2 3" key="1">
    <citation type="submission" date="2016-03" db="EMBL/GenBank/DDBJ databases">
        <title>Draft Genome Assembly of Pseudomonas putida strain CBF10-2.</title>
        <authorList>
            <person name="Iyer R.S."/>
            <person name="Damania A."/>
        </authorList>
    </citation>
    <scope>NUCLEOTIDE SEQUENCE [LARGE SCALE GENOMIC DNA]</scope>
    <source>
        <strain evidence="2 3">CBF10-2</strain>
    </source>
</reference>
<proteinExistence type="predicted"/>
<evidence type="ECO:0000313" key="2">
    <source>
        <dbReference type="EMBL" id="OAI88371.1"/>
    </source>
</evidence>
<protein>
    <recommendedName>
        <fullName evidence="4">Lipoprotein</fullName>
    </recommendedName>
</protein>
<feature type="signal peptide" evidence="1">
    <location>
        <begin position="1"/>
        <end position="23"/>
    </location>
</feature>
<comment type="caution">
    <text evidence="2">The sequence shown here is derived from an EMBL/GenBank/DDBJ whole genome shotgun (WGS) entry which is preliminary data.</text>
</comment>
<dbReference type="RefSeq" id="WP_064303733.1">
    <property type="nucleotide sequence ID" value="NZ_LUCV01000032.1"/>
</dbReference>
<feature type="chain" id="PRO_5008073648" description="Lipoprotein" evidence="1">
    <location>
        <begin position="24"/>
        <end position="225"/>
    </location>
</feature>
<organism evidence="2 3">
    <name type="scientific">Pseudomonas putida</name>
    <name type="common">Arthrobacter siderocapsulatus</name>
    <dbReference type="NCBI Taxonomy" id="303"/>
    <lineage>
        <taxon>Bacteria</taxon>
        <taxon>Pseudomonadati</taxon>
        <taxon>Pseudomonadota</taxon>
        <taxon>Gammaproteobacteria</taxon>
        <taxon>Pseudomonadales</taxon>
        <taxon>Pseudomonadaceae</taxon>
        <taxon>Pseudomonas</taxon>
    </lineage>
</organism>